<gene>
    <name evidence="12" type="ORF">SAMN06893096_11163</name>
</gene>
<protein>
    <submittedName>
        <fullName evidence="12">Tannase and feruloyl esterase</fullName>
    </submittedName>
</protein>
<evidence type="ECO:0000256" key="3">
    <source>
        <dbReference type="ARBA" id="ARBA00022723"/>
    </source>
</evidence>
<evidence type="ECO:0000256" key="8">
    <source>
        <dbReference type="SAM" id="MobiDB-lite"/>
    </source>
</evidence>
<dbReference type="OrthoDB" id="9779952at2"/>
<evidence type="ECO:0000256" key="6">
    <source>
        <dbReference type="ARBA" id="ARBA00022837"/>
    </source>
</evidence>
<evidence type="ECO:0000256" key="5">
    <source>
        <dbReference type="ARBA" id="ARBA00022801"/>
    </source>
</evidence>
<feature type="chain" id="PRO_5039295171" evidence="9">
    <location>
        <begin position="25"/>
        <end position="1286"/>
    </location>
</feature>
<feature type="domain" description="DUF4397" evidence="10">
    <location>
        <begin position="698"/>
        <end position="814"/>
    </location>
</feature>
<keyword evidence="3" id="KW-0479">Metal-binding</keyword>
<dbReference type="Pfam" id="PF07519">
    <property type="entry name" value="Tannase"/>
    <property type="match status" value="1"/>
</dbReference>
<evidence type="ECO:0000256" key="7">
    <source>
        <dbReference type="ARBA" id="ARBA00023157"/>
    </source>
</evidence>
<reference evidence="13" key="1">
    <citation type="submission" date="2017-06" db="EMBL/GenBank/DDBJ databases">
        <authorList>
            <person name="Varghese N."/>
            <person name="Submissions S."/>
        </authorList>
    </citation>
    <scope>NUCLEOTIDE SEQUENCE [LARGE SCALE GENOMIC DNA]</scope>
    <source>
        <strain evidence="13">DSM 46839</strain>
    </source>
</reference>
<keyword evidence="13" id="KW-1185">Reference proteome</keyword>
<evidence type="ECO:0000313" key="13">
    <source>
        <dbReference type="Proteomes" id="UP000198373"/>
    </source>
</evidence>
<accession>A0A239INB8</accession>
<evidence type="ECO:0000256" key="1">
    <source>
        <dbReference type="ARBA" id="ARBA00006249"/>
    </source>
</evidence>
<dbReference type="PROSITE" id="PS00018">
    <property type="entry name" value="EF_HAND_1"/>
    <property type="match status" value="1"/>
</dbReference>
<evidence type="ECO:0000259" key="10">
    <source>
        <dbReference type="Pfam" id="PF14344"/>
    </source>
</evidence>
<dbReference type="Pfam" id="PF14344">
    <property type="entry name" value="DUF4397"/>
    <property type="match status" value="1"/>
</dbReference>
<keyword evidence="2" id="KW-0719">Serine esterase</keyword>
<keyword evidence="6" id="KW-0106">Calcium</keyword>
<dbReference type="PANTHER" id="PTHR33938:SF15">
    <property type="entry name" value="FERULOYL ESTERASE B-RELATED"/>
    <property type="match status" value="1"/>
</dbReference>
<dbReference type="InterPro" id="IPR045394">
    <property type="entry name" value="Abhydrolase_dom"/>
</dbReference>
<organism evidence="12 13">
    <name type="scientific">Geodermatophilus pulveris</name>
    <dbReference type="NCBI Taxonomy" id="1564159"/>
    <lineage>
        <taxon>Bacteria</taxon>
        <taxon>Bacillati</taxon>
        <taxon>Actinomycetota</taxon>
        <taxon>Actinomycetes</taxon>
        <taxon>Geodermatophilales</taxon>
        <taxon>Geodermatophilaceae</taxon>
        <taxon>Geodermatophilus</taxon>
    </lineage>
</organism>
<dbReference type="Proteomes" id="UP000198373">
    <property type="component" value="Unassembled WGS sequence"/>
</dbReference>
<evidence type="ECO:0000256" key="4">
    <source>
        <dbReference type="ARBA" id="ARBA00022729"/>
    </source>
</evidence>
<keyword evidence="7" id="KW-1015">Disulfide bond</keyword>
<dbReference type="EMBL" id="FZOO01000011">
    <property type="protein sequence ID" value="SNS94718.1"/>
    <property type="molecule type" value="Genomic_DNA"/>
</dbReference>
<dbReference type="GO" id="GO:0052689">
    <property type="term" value="F:carboxylic ester hydrolase activity"/>
    <property type="evidence" value="ECO:0007669"/>
    <property type="project" value="UniProtKB-KW"/>
</dbReference>
<feature type="signal peptide" evidence="9">
    <location>
        <begin position="1"/>
        <end position="24"/>
    </location>
</feature>
<keyword evidence="4 9" id="KW-0732">Signal</keyword>
<evidence type="ECO:0000313" key="12">
    <source>
        <dbReference type="EMBL" id="SNS94718.1"/>
    </source>
</evidence>
<dbReference type="SUPFAM" id="SSF53474">
    <property type="entry name" value="alpha/beta-Hydrolases"/>
    <property type="match status" value="1"/>
</dbReference>
<dbReference type="RefSeq" id="WP_143425131.1">
    <property type="nucleotide sequence ID" value="NZ_FZOO01000011.1"/>
</dbReference>
<feature type="domain" description="Alpha/beta hydrolase" evidence="11">
    <location>
        <begin position="288"/>
        <end position="679"/>
    </location>
</feature>
<dbReference type="Gene3D" id="3.40.50.1820">
    <property type="entry name" value="alpha/beta hydrolase"/>
    <property type="match status" value="1"/>
</dbReference>
<dbReference type="InterPro" id="IPR018247">
    <property type="entry name" value="EF_Hand_1_Ca_BS"/>
</dbReference>
<proteinExistence type="inferred from homology"/>
<evidence type="ECO:0000256" key="2">
    <source>
        <dbReference type="ARBA" id="ARBA00022487"/>
    </source>
</evidence>
<keyword evidence="5" id="KW-0378">Hydrolase</keyword>
<comment type="similarity">
    <text evidence="1">Belongs to the tannase family.</text>
</comment>
<dbReference type="Pfam" id="PF20091">
    <property type="entry name" value="Abhydrolase_10"/>
    <property type="match status" value="1"/>
</dbReference>
<dbReference type="GO" id="GO:0046872">
    <property type="term" value="F:metal ion binding"/>
    <property type="evidence" value="ECO:0007669"/>
    <property type="project" value="UniProtKB-KW"/>
</dbReference>
<dbReference type="PANTHER" id="PTHR33938">
    <property type="entry name" value="FERULOYL ESTERASE B-RELATED"/>
    <property type="match status" value="1"/>
</dbReference>
<evidence type="ECO:0000259" key="11">
    <source>
        <dbReference type="Pfam" id="PF20091"/>
    </source>
</evidence>
<feature type="region of interest" description="Disordered" evidence="8">
    <location>
        <begin position="228"/>
        <end position="251"/>
    </location>
</feature>
<name>A0A239INB8_9ACTN</name>
<sequence>MRKPVLLLVLLLLASVLGVAPAAAQERESAVDLDLSRSEVVADGHSFGDAGAYEKLVGTIALRVDPDDPRNAVITDLDKAPRDSDGMVAYDTDFYLLVPQDRSRWNGKVFFEVNNRGNKRTLAYVNSSVVSQDRLSDPSTVEDFGTGFLLEQGYAIAWAGWEGDVLPGNNRMTIRLPVPTEADGSAITGETVVEFHETDFAADGSTGCLPLSGSADFASYPAVTDEAAELRVRPSDSPRPSGPEIPRGETVPADAWRFDGDEAICVDGGFRPGNVYELGYTARDPRVMGLGYAATRDVVSFLRHGTVDADGDANPLAAGGGVTHVLGQGISSSGMYLRDFVYQGFNEDTEGRAVFDGVNIHIPGAQKLFLNYRFAQPNPFSTQHRDRYMPYVGFPFNYGVRQDPVSGRTDGILTRPATDPLVVHTDSSTEYWQFQASLVSTDGFGHDVALPDTVRQYLLSGSQHFAAANAEPTPGTCQQASNPTHVGPALRALLVSLDEWVVDGTEPPASRAPSIAGGTLVASDRDATGFPAIPGVGYTGLYNAAAERDFGPRVVGNAGIIDDWRHADVVQPYDVRVPSVDAVGIDEGGLELPEVAAPTATLTGWNLQAEPYTVGDVCGLTGMQVPLAGTAADAVDGDERPTLQDLYGTHEGYVQAVRAAADALVADRLLLPADARSAVQAAYLSDVLPGTSRSGALWVVHAAPDAGPVDVWVDGERVVESAEFGTLGDLVPVAPGRHRVEVRAAPSTTADHALLAGTVSAGAEPVTVGVVGSATGDGVPLALSVLDAPADPGAPSAGLRVAHAGPDLGAVDVQVRATPDGEWATVATGIATGEDSGLLRLDAGTHDVRLLAAGSDEVLAVVGDVVAGAGSHQTAHVVGFATPGRDRPGLRVLVVPDGPGVDPGSALADQTPVVDADERRADPVGHRYVHGSIGDAAYQLALPEDWNGGLLTSSRGFSGDEFSNDAVYKDIALRQGYAYAASDEGWNRYTIADEPEDSYHESRRRLAELTQHATGVVTAHYGQQPDRSLLAGGSNGGHHTKWLVESFPELYDGGVSMYGYNSGLEMWGAFPVFLRNYDVIEPRIGDVIAAGGGDVDPPLTPEQSDALAAIYSIPAELRGGSTYDVGRAPGSEREWPEAYVSAVGYLGDSIGEWDPTYDPDGDGTVSLDELKAWDAHAAPAAAQAEMRLLDLTGDLRRPVVVGHGTADTIVTPKEAGAYEELVARSGDDALLRTYLIPEMGHGGAAVHPFVEQALAAVEDWITHRATDGAEGSEPDRIIGLTPLGEG</sequence>
<evidence type="ECO:0000256" key="9">
    <source>
        <dbReference type="SAM" id="SignalP"/>
    </source>
</evidence>
<dbReference type="InterPro" id="IPR025510">
    <property type="entry name" value="DUF4397"/>
</dbReference>
<dbReference type="InterPro" id="IPR011118">
    <property type="entry name" value="Tannase/feruloyl_esterase"/>
</dbReference>
<feature type="region of interest" description="Disordered" evidence="8">
    <location>
        <begin position="1266"/>
        <end position="1286"/>
    </location>
</feature>
<dbReference type="InterPro" id="IPR029058">
    <property type="entry name" value="AB_hydrolase_fold"/>
</dbReference>